<feature type="transmembrane region" description="Helical" evidence="7">
    <location>
        <begin position="77"/>
        <end position="94"/>
    </location>
</feature>
<evidence type="ECO:0008006" key="10">
    <source>
        <dbReference type="Google" id="ProtNLM"/>
    </source>
</evidence>
<comment type="similarity">
    <text evidence="2">Belongs to the UPF0718 family.</text>
</comment>
<feature type="transmembrane region" description="Helical" evidence="7">
    <location>
        <begin position="50"/>
        <end position="70"/>
    </location>
</feature>
<feature type="transmembrane region" description="Helical" evidence="7">
    <location>
        <begin position="7"/>
        <end position="30"/>
    </location>
</feature>
<dbReference type="PANTHER" id="PTHR34184:SF4">
    <property type="entry name" value="UPF0718 PROTEIN YCGR"/>
    <property type="match status" value="1"/>
</dbReference>
<dbReference type="EMBL" id="SLWB01000007">
    <property type="protein sequence ID" value="TCN67682.1"/>
    <property type="molecule type" value="Genomic_DNA"/>
</dbReference>
<comment type="caution">
    <text evidence="8">The sequence shown here is derived from an EMBL/GenBank/DDBJ whole genome shotgun (WGS) entry which is preliminary data.</text>
</comment>
<dbReference type="OrthoDB" id="9770315at2"/>
<feature type="transmembrane region" description="Helical" evidence="7">
    <location>
        <begin position="334"/>
        <end position="354"/>
    </location>
</feature>
<keyword evidence="4 7" id="KW-0812">Transmembrane</keyword>
<evidence type="ECO:0000256" key="2">
    <source>
        <dbReference type="ARBA" id="ARBA00006386"/>
    </source>
</evidence>
<dbReference type="RefSeq" id="WP_131839314.1">
    <property type="nucleotide sequence ID" value="NZ_SLWB01000007.1"/>
</dbReference>
<gene>
    <name evidence="8" type="ORF">CLV25_107141</name>
</gene>
<dbReference type="AlphaFoldDB" id="A0A4R2EKJ6"/>
<keyword evidence="9" id="KW-1185">Reference proteome</keyword>
<protein>
    <recommendedName>
        <fullName evidence="10">Permease</fullName>
    </recommendedName>
</protein>
<evidence type="ECO:0000313" key="8">
    <source>
        <dbReference type="EMBL" id="TCN67682.1"/>
    </source>
</evidence>
<comment type="subcellular location">
    <subcellularLocation>
        <location evidence="1">Cell membrane</location>
        <topology evidence="1">Multi-pass membrane protein</topology>
    </subcellularLocation>
</comment>
<dbReference type="GO" id="GO:0005886">
    <property type="term" value="C:plasma membrane"/>
    <property type="evidence" value="ECO:0007669"/>
    <property type="project" value="UniProtKB-SubCell"/>
</dbReference>
<dbReference type="PANTHER" id="PTHR34184">
    <property type="entry name" value="UPF0718 PROTEIN YCGR"/>
    <property type="match status" value="1"/>
</dbReference>
<sequence>MDQVLRIAEFILSSFLHIWPYLLITIPISVAVNVSGASRFITKAFSKNPLVAIFLATIVGAFSPFCSCGVIPVITSLLIGGVPLAPVMSFWIASPSMDPEIFFLSTSVLGWQLAIWRLASTFAISLLAGYITYYATRKGYIGEEVLRVDRNTRIPNLLDAFIHKIKQYLIGSRRVEVVLQPADSKNIAPVIKCCSTSAPSTAPASPKTECGCSKKTTTQTLSLWEKILSETKKSVWMVVKFMSLAFLINALITFYIPQDALSKLLVGHGTSSVIIATLVGIPAYTSSITAMPLVGGLLALGMSKGAALAFLIAGPTTTLPAMVAVWGIAKRRVFILYLSFVLLGAMLFGLLYNVV</sequence>
<evidence type="ECO:0000313" key="9">
    <source>
        <dbReference type="Proteomes" id="UP000294830"/>
    </source>
</evidence>
<dbReference type="InterPro" id="IPR036259">
    <property type="entry name" value="MFS_trans_sf"/>
</dbReference>
<dbReference type="InterPro" id="IPR005524">
    <property type="entry name" value="DUF318"/>
</dbReference>
<evidence type="ECO:0000256" key="5">
    <source>
        <dbReference type="ARBA" id="ARBA00022989"/>
    </source>
</evidence>
<organism evidence="8 9">
    <name type="scientific">Acetobacteroides hydrogenigenes</name>
    <dbReference type="NCBI Taxonomy" id="979970"/>
    <lineage>
        <taxon>Bacteria</taxon>
        <taxon>Pseudomonadati</taxon>
        <taxon>Bacteroidota</taxon>
        <taxon>Bacteroidia</taxon>
        <taxon>Bacteroidales</taxon>
        <taxon>Rikenellaceae</taxon>
        <taxon>Acetobacteroides</taxon>
    </lineage>
</organism>
<feature type="transmembrane region" description="Helical" evidence="7">
    <location>
        <begin position="307"/>
        <end position="328"/>
    </location>
</feature>
<evidence type="ECO:0000256" key="6">
    <source>
        <dbReference type="ARBA" id="ARBA00023136"/>
    </source>
</evidence>
<feature type="transmembrane region" description="Helical" evidence="7">
    <location>
        <begin position="114"/>
        <end position="133"/>
    </location>
</feature>
<reference evidence="8 9" key="1">
    <citation type="submission" date="2019-03" db="EMBL/GenBank/DDBJ databases">
        <title>Genomic Encyclopedia of Archaeal and Bacterial Type Strains, Phase II (KMG-II): from individual species to whole genera.</title>
        <authorList>
            <person name="Goeker M."/>
        </authorList>
    </citation>
    <scope>NUCLEOTIDE SEQUENCE [LARGE SCALE GENOMIC DNA]</scope>
    <source>
        <strain evidence="8 9">RL-C</strain>
    </source>
</reference>
<feature type="transmembrane region" description="Helical" evidence="7">
    <location>
        <begin position="235"/>
        <end position="256"/>
    </location>
</feature>
<dbReference type="SUPFAM" id="SSF103473">
    <property type="entry name" value="MFS general substrate transporter"/>
    <property type="match status" value="1"/>
</dbReference>
<name>A0A4R2EKJ6_9BACT</name>
<accession>A0A4R2EKJ6</accession>
<dbReference type="InterPro" id="IPR052923">
    <property type="entry name" value="UPF0718"/>
</dbReference>
<evidence type="ECO:0000256" key="3">
    <source>
        <dbReference type="ARBA" id="ARBA00022475"/>
    </source>
</evidence>
<evidence type="ECO:0000256" key="1">
    <source>
        <dbReference type="ARBA" id="ARBA00004651"/>
    </source>
</evidence>
<evidence type="ECO:0000256" key="4">
    <source>
        <dbReference type="ARBA" id="ARBA00022692"/>
    </source>
</evidence>
<keyword evidence="3" id="KW-1003">Cell membrane</keyword>
<dbReference type="Pfam" id="PF03773">
    <property type="entry name" value="ArsP_1"/>
    <property type="match status" value="1"/>
</dbReference>
<keyword evidence="6 7" id="KW-0472">Membrane</keyword>
<dbReference type="Proteomes" id="UP000294830">
    <property type="component" value="Unassembled WGS sequence"/>
</dbReference>
<evidence type="ECO:0000256" key="7">
    <source>
        <dbReference type="SAM" id="Phobius"/>
    </source>
</evidence>
<proteinExistence type="inferred from homology"/>
<keyword evidence="5 7" id="KW-1133">Transmembrane helix</keyword>